<dbReference type="Pfam" id="PF02515">
    <property type="entry name" value="CoA_transf_3"/>
    <property type="match status" value="1"/>
</dbReference>
<dbReference type="InterPro" id="IPR044855">
    <property type="entry name" value="CoA-Trfase_III_dom3_sf"/>
</dbReference>
<protein>
    <submittedName>
        <fullName evidence="1">CoA transferase</fullName>
    </submittedName>
</protein>
<gene>
    <name evidence="1" type="ORF">ENQ77_01685</name>
    <name evidence="2" type="ORF">ENU66_01935</name>
</gene>
<comment type="caution">
    <text evidence="1">The sequence shown here is derived from an EMBL/GenBank/DDBJ whole genome shotgun (WGS) entry which is preliminary data.</text>
</comment>
<name>A0A7C2K384_UNCW3</name>
<dbReference type="PANTHER" id="PTHR48228:SF5">
    <property type="entry name" value="ALPHA-METHYLACYL-COA RACEMASE"/>
    <property type="match status" value="1"/>
</dbReference>
<organism evidence="1">
    <name type="scientific">candidate division WOR-3 bacterium</name>
    <dbReference type="NCBI Taxonomy" id="2052148"/>
    <lineage>
        <taxon>Bacteria</taxon>
        <taxon>Bacteria division WOR-3</taxon>
    </lineage>
</organism>
<proteinExistence type="predicted"/>
<reference evidence="1" key="1">
    <citation type="journal article" date="2020" name="mSystems">
        <title>Genome- and Community-Level Interaction Insights into Carbon Utilization and Element Cycling Functions of Hydrothermarchaeota in Hydrothermal Sediment.</title>
        <authorList>
            <person name="Zhou Z."/>
            <person name="Liu Y."/>
            <person name="Xu W."/>
            <person name="Pan J."/>
            <person name="Luo Z.H."/>
            <person name="Li M."/>
        </authorList>
    </citation>
    <scope>NUCLEOTIDE SEQUENCE [LARGE SCALE GENOMIC DNA]</scope>
    <source>
        <strain evidence="1">SpSt-34</strain>
        <strain evidence="2">SpSt-69</strain>
    </source>
</reference>
<dbReference type="Gene3D" id="3.30.1540.10">
    <property type="entry name" value="formyl-coa transferase, domain 3"/>
    <property type="match status" value="1"/>
</dbReference>
<dbReference type="InterPro" id="IPR050509">
    <property type="entry name" value="CoA-transferase_III"/>
</dbReference>
<dbReference type="Gene3D" id="3.40.50.10540">
    <property type="entry name" value="Crotonobetainyl-coa:carnitine coa-transferase, domain 1"/>
    <property type="match status" value="1"/>
</dbReference>
<dbReference type="GO" id="GO:0016740">
    <property type="term" value="F:transferase activity"/>
    <property type="evidence" value="ECO:0007669"/>
    <property type="project" value="UniProtKB-KW"/>
</dbReference>
<keyword evidence="1" id="KW-0808">Transferase</keyword>
<dbReference type="InterPro" id="IPR023606">
    <property type="entry name" value="CoA-Trfase_III_dom_1_sf"/>
</dbReference>
<dbReference type="AlphaFoldDB" id="A0A7C2K384"/>
<evidence type="ECO:0000313" key="1">
    <source>
        <dbReference type="EMBL" id="HEN27380.1"/>
    </source>
</evidence>
<dbReference type="InterPro" id="IPR003673">
    <property type="entry name" value="CoA-Trfase_fam_III"/>
</dbReference>
<accession>A0A7C2K384</accession>
<evidence type="ECO:0000313" key="2">
    <source>
        <dbReference type="EMBL" id="HGL17086.1"/>
    </source>
</evidence>
<dbReference type="EMBL" id="DSOL01000044">
    <property type="protein sequence ID" value="HEN27380.1"/>
    <property type="molecule type" value="Genomic_DNA"/>
</dbReference>
<dbReference type="SUPFAM" id="SSF89796">
    <property type="entry name" value="CoA-transferase family III (CaiB/BaiF)"/>
    <property type="match status" value="1"/>
</dbReference>
<dbReference type="EMBL" id="DTDJ01000017">
    <property type="protein sequence ID" value="HGL17086.1"/>
    <property type="molecule type" value="Genomic_DNA"/>
</dbReference>
<sequence>MLEGMKVIEVAYYYPAPYCCKILADLGAEVIKIEPPQGDPMRYRKEIFANFNYNKKILRMDLKKEEDLKRFYDLVKDADVIVEGFRVGVAKKLKIDYQTLKAVNPSIIYCSITGFGQRGAAKPVHDINILNLSGVCSVTGLKFNKPEDPNVQLSDFASSVFATISILAAYIHKLRTGEGKYIDVSMFNSALAAIPLHVASVGNGKGNIKDFVSNPGYRIYKAKDGYVSIGILDEPRFWKEFCKVIELDYGDISFDERIKRDEEISKQIAEKFKELTVDQIEELLKDLPCGVVKDLEEALKDSEIIKEISFENERYIVIGFPVRFESLS</sequence>
<dbReference type="PANTHER" id="PTHR48228">
    <property type="entry name" value="SUCCINYL-COA--D-CITRAMALATE COA-TRANSFERASE"/>
    <property type="match status" value="1"/>
</dbReference>